<proteinExistence type="predicted"/>
<comment type="caution">
    <text evidence="3">The sequence shown here is derived from an EMBL/GenBank/DDBJ whole genome shotgun (WGS) entry which is preliminary data.</text>
</comment>
<organism evidence="3 4">
    <name type="scientific">Saguinus oedipus</name>
    <name type="common">Cotton-top tamarin</name>
    <name type="synonym">Oedipomidas oedipus</name>
    <dbReference type="NCBI Taxonomy" id="9490"/>
    <lineage>
        <taxon>Eukaryota</taxon>
        <taxon>Metazoa</taxon>
        <taxon>Chordata</taxon>
        <taxon>Craniata</taxon>
        <taxon>Vertebrata</taxon>
        <taxon>Euteleostomi</taxon>
        <taxon>Mammalia</taxon>
        <taxon>Eutheria</taxon>
        <taxon>Euarchontoglires</taxon>
        <taxon>Primates</taxon>
        <taxon>Haplorrhini</taxon>
        <taxon>Platyrrhini</taxon>
        <taxon>Cebidae</taxon>
        <taxon>Callitrichinae</taxon>
        <taxon>Saguinus</taxon>
    </lineage>
</organism>
<name>A0ABQ9W490_SAGOE</name>
<gene>
    <name evidence="3" type="ORF">P7K49_005833</name>
</gene>
<evidence type="ECO:0000313" key="4">
    <source>
        <dbReference type="Proteomes" id="UP001266305"/>
    </source>
</evidence>
<feature type="transmembrane region" description="Helical" evidence="2">
    <location>
        <begin position="12"/>
        <end position="31"/>
    </location>
</feature>
<protein>
    <submittedName>
        <fullName evidence="3">Uncharacterized protein</fullName>
    </submittedName>
</protein>
<keyword evidence="4" id="KW-1185">Reference proteome</keyword>
<evidence type="ECO:0000256" key="2">
    <source>
        <dbReference type="SAM" id="Phobius"/>
    </source>
</evidence>
<reference evidence="3 4" key="1">
    <citation type="submission" date="2023-05" db="EMBL/GenBank/DDBJ databases">
        <title>B98-5 Cell Line De Novo Hybrid Assembly: An Optical Mapping Approach.</title>
        <authorList>
            <person name="Kananen K."/>
            <person name="Auerbach J.A."/>
            <person name="Kautto E."/>
            <person name="Blachly J.S."/>
        </authorList>
    </citation>
    <scope>NUCLEOTIDE SEQUENCE [LARGE SCALE GENOMIC DNA]</scope>
    <source>
        <strain evidence="3">B95-8</strain>
        <tissue evidence="3">Cell line</tissue>
    </source>
</reference>
<dbReference type="EMBL" id="JASSZA010000003">
    <property type="protein sequence ID" value="KAK2115207.1"/>
    <property type="molecule type" value="Genomic_DNA"/>
</dbReference>
<dbReference type="Proteomes" id="UP001266305">
    <property type="component" value="Unassembled WGS sequence"/>
</dbReference>
<evidence type="ECO:0000256" key="1">
    <source>
        <dbReference type="SAM" id="MobiDB-lite"/>
    </source>
</evidence>
<keyword evidence="2" id="KW-1133">Transmembrane helix</keyword>
<keyword evidence="2" id="KW-0812">Transmembrane</keyword>
<evidence type="ECO:0000313" key="3">
    <source>
        <dbReference type="EMBL" id="KAK2115207.1"/>
    </source>
</evidence>
<feature type="region of interest" description="Disordered" evidence="1">
    <location>
        <begin position="78"/>
        <end position="144"/>
    </location>
</feature>
<keyword evidence="2" id="KW-0472">Membrane</keyword>
<sequence length="144" mass="14826">MGRAAPSSLARLKVGLNLVCTIAATFCYLPVGLSVPGMFQQALAGLSSLSKGEAGALAAQTWVSPRFATPRSGGCFPARQRQCPAQAKPTAPASAVSRPSGYTQPPTGGTLLPSQDPHPASLCSPELCQRREEGEAAPPRANEP</sequence>
<accession>A0ABQ9W490</accession>